<sequence length="414" mass="48727">MEKSYFLHKSKTFCMMPWVHLYINTDGLVKACCSSRITYGDVGRETIQKIWHGKAINEFRQKLCQDQPDTRCQTCYDLDKSGNISMRKTVNTNYAHHFGLVQKTKANGTAPGTSPVYLDIRFSNICNFRCRTCWHGSSSNWFEEAKILRRTAANTAFIKATTDSDRLFEQIESFLPGVEEIYFAGGEPLLMEEHLRLLQLLDKKKLYKVKLRYNSNLSRLKYQGQHFFHWWKKFQDITIGASLDAINERGEYIRKGQSWHETIENIRQIKAECPHIGIKITPTVSIYNVLHLPDYHQSWVESNLIAINDVELNVLHRPNYLNIKILPAKYKEKVKLRYQIHTNWIQDRNQHPHLSDAERQRMSAMYNNAITYLYSDNWTHLISKFLEENRRLDLLRNESLDQIFPELAEMVNLK</sequence>
<reference evidence="8" key="1">
    <citation type="submission" date="2023-06" db="EMBL/GenBank/DDBJ databases">
        <title>Genomic of Agaribacillus aureum.</title>
        <authorList>
            <person name="Wang G."/>
        </authorList>
    </citation>
    <scope>NUCLEOTIDE SEQUENCE</scope>
    <source>
        <strain evidence="8">BMA12</strain>
    </source>
</reference>
<keyword evidence="5" id="KW-0411">Iron-sulfur</keyword>
<comment type="cofactor">
    <cofactor evidence="1">
        <name>[4Fe-4S] cluster</name>
        <dbReference type="ChEBI" id="CHEBI:49883"/>
    </cofactor>
</comment>
<dbReference type="Pfam" id="PF04055">
    <property type="entry name" value="Radical_SAM"/>
    <property type="match status" value="1"/>
</dbReference>
<feature type="domain" description="Radical SAM core" evidence="7">
    <location>
        <begin position="112"/>
        <end position="343"/>
    </location>
</feature>
<evidence type="ECO:0000313" key="8">
    <source>
        <dbReference type="EMBL" id="MDN5213579.1"/>
    </source>
</evidence>
<comment type="similarity">
    <text evidence="6">Belongs to the radical SAM superfamily. Anaerobic sulfatase-maturating enzyme family.</text>
</comment>
<dbReference type="SUPFAM" id="SSF102114">
    <property type="entry name" value="Radical SAM enzymes"/>
    <property type="match status" value="2"/>
</dbReference>
<protein>
    <submittedName>
        <fullName evidence="8">Twitch domain-containing radical SAM protein</fullName>
    </submittedName>
</protein>
<evidence type="ECO:0000256" key="6">
    <source>
        <dbReference type="ARBA" id="ARBA00023601"/>
    </source>
</evidence>
<dbReference type="PROSITE" id="PS51918">
    <property type="entry name" value="RADICAL_SAM"/>
    <property type="match status" value="1"/>
</dbReference>
<dbReference type="Proteomes" id="UP001172083">
    <property type="component" value="Unassembled WGS sequence"/>
</dbReference>
<name>A0ABT8L748_9BACT</name>
<accession>A0ABT8L748</accession>
<comment type="caution">
    <text evidence="8">The sequence shown here is derived from an EMBL/GenBank/DDBJ whole genome shotgun (WGS) entry which is preliminary data.</text>
</comment>
<dbReference type="EMBL" id="JAUJEB010000003">
    <property type="protein sequence ID" value="MDN5213579.1"/>
    <property type="molecule type" value="Genomic_DNA"/>
</dbReference>
<dbReference type="SFLD" id="SFLDS00029">
    <property type="entry name" value="Radical_SAM"/>
    <property type="match status" value="1"/>
</dbReference>
<dbReference type="InterPro" id="IPR007197">
    <property type="entry name" value="rSAM"/>
</dbReference>
<dbReference type="CDD" id="cd21109">
    <property type="entry name" value="SPASM"/>
    <property type="match status" value="1"/>
</dbReference>
<dbReference type="RefSeq" id="WP_346758917.1">
    <property type="nucleotide sequence ID" value="NZ_JAUJEB010000003.1"/>
</dbReference>
<dbReference type="InterPro" id="IPR058240">
    <property type="entry name" value="rSAM_sf"/>
</dbReference>
<keyword evidence="4" id="KW-0408">Iron</keyword>
<dbReference type="Pfam" id="PF13186">
    <property type="entry name" value="SPASM"/>
    <property type="match status" value="1"/>
</dbReference>
<dbReference type="NCBIfam" id="NF033640">
    <property type="entry name" value="N_Twi_rSAM"/>
    <property type="match status" value="1"/>
</dbReference>
<evidence type="ECO:0000256" key="2">
    <source>
        <dbReference type="ARBA" id="ARBA00022691"/>
    </source>
</evidence>
<dbReference type="InterPro" id="IPR023867">
    <property type="entry name" value="Sulphatase_maturase_rSAM"/>
</dbReference>
<dbReference type="InterPro" id="IPR023885">
    <property type="entry name" value="4Fe4S-binding_SPASM_dom"/>
</dbReference>
<keyword evidence="2" id="KW-0949">S-adenosyl-L-methionine</keyword>
<evidence type="ECO:0000256" key="1">
    <source>
        <dbReference type="ARBA" id="ARBA00001966"/>
    </source>
</evidence>
<evidence type="ECO:0000259" key="7">
    <source>
        <dbReference type="PROSITE" id="PS51918"/>
    </source>
</evidence>
<dbReference type="InterPro" id="IPR013785">
    <property type="entry name" value="Aldolase_TIM"/>
</dbReference>
<organism evidence="8 9">
    <name type="scientific">Agaribacillus aureus</name>
    <dbReference type="NCBI Taxonomy" id="3051825"/>
    <lineage>
        <taxon>Bacteria</taxon>
        <taxon>Pseudomonadati</taxon>
        <taxon>Bacteroidota</taxon>
        <taxon>Cytophagia</taxon>
        <taxon>Cytophagales</taxon>
        <taxon>Splendidivirgaceae</taxon>
        <taxon>Agaribacillus</taxon>
    </lineage>
</organism>
<dbReference type="PANTHER" id="PTHR43273">
    <property type="entry name" value="ANAEROBIC SULFATASE-MATURATING ENZYME HOMOLOG ASLB-RELATED"/>
    <property type="match status" value="1"/>
</dbReference>
<proteinExistence type="inferred from homology"/>
<evidence type="ECO:0000313" key="9">
    <source>
        <dbReference type="Proteomes" id="UP001172083"/>
    </source>
</evidence>
<evidence type="ECO:0000256" key="5">
    <source>
        <dbReference type="ARBA" id="ARBA00023014"/>
    </source>
</evidence>
<keyword evidence="9" id="KW-1185">Reference proteome</keyword>
<evidence type="ECO:0000256" key="4">
    <source>
        <dbReference type="ARBA" id="ARBA00023004"/>
    </source>
</evidence>
<dbReference type="PANTHER" id="PTHR43273:SF3">
    <property type="entry name" value="ANAEROBIC SULFATASE-MATURATING ENZYME HOMOLOG ASLB-RELATED"/>
    <property type="match status" value="1"/>
</dbReference>
<dbReference type="Gene3D" id="3.20.20.70">
    <property type="entry name" value="Aldolase class I"/>
    <property type="match status" value="2"/>
</dbReference>
<evidence type="ECO:0000256" key="3">
    <source>
        <dbReference type="ARBA" id="ARBA00022723"/>
    </source>
</evidence>
<keyword evidence="3" id="KW-0479">Metal-binding</keyword>
<gene>
    <name evidence="8" type="ORF">QQ020_16020</name>
</gene>